<dbReference type="Proteomes" id="UP001179181">
    <property type="component" value="Unassembled WGS sequence"/>
</dbReference>
<feature type="domain" description="MobA/VirD2-like nuclease" evidence="2">
    <location>
        <begin position="17"/>
        <end position="151"/>
    </location>
</feature>
<sequence length="431" mass="48345">MVAVIHTSSSLRAVLTYNERKVAEEQAVCLAAENYPKEAVDLTFNQKLNLLEKQASLNLRTKINSVHVSLNFDPSEQYDPEKLRAIAGSYMEKIGFAEQPYLVYEHRDAGHPHIHLLTTNIRTDGSRVPLHNLGRNQSEKARKEIEIDFNLVKADGRKQQNEHLKPAMVSANYGKVETKRAIANVLAGVIDKYKFTSIPELNAVLNQYNVAADRGSEDSRTFKKGGLHYRLLNAKGERVGVPIKASDFHQKPTLKYLQNRFEINEQQRQSDKTRVKNAIDFTLYGKANVTIDRLMSTLGRDGIDTVLRKNETGLIYGITYVDHRTKAVFNGSSLGKNYSAKAIQERCLPVNPETENVLLHNLILGQSQTGLGNLNAPKSENYSMHPLGQHNENGISDGPDALFDPVKQDGFTPGRLRSSRRKKKKSLSQSL</sequence>
<evidence type="ECO:0000256" key="1">
    <source>
        <dbReference type="SAM" id="MobiDB-lite"/>
    </source>
</evidence>
<feature type="region of interest" description="Disordered" evidence="1">
    <location>
        <begin position="374"/>
        <end position="431"/>
    </location>
</feature>
<dbReference type="Pfam" id="PF03432">
    <property type="entry name" value="Relaxase"/>
    <property type="match status" value="1"/>
</dbReference>
<protein>
    <recommendedName>
        <fullName evidence="2">MobA/VirD2-like nuclease domain-containing protein</fullName>
    </recommendedName>
</protein>
<dbReference type="EMBL" id="JAASQJ010000001">
    <property type="protein sequence ID" value="NIJ52206.1"/>
    <property type="molecule type" value="Genomic_DNA"/>
</dbReference>
<feature type="compositionally biased region" description="Basic residues" evidence="1">
    <location>
        <begin position="417"/>
        <end position="431"/>
    </location>
</feature>
<dbReference type="InterPro" id="IPR005094">
    <property type="entry name" value="Endonuclease_MobA/VirD2"/>
</dbReference>
<evidence type="ECO:0000259" key="2">
    <source>
        <dbReference type="Pfam" id="PF03432"/>
    </source>
</evidence>
<proteinExistence type="predicted"/>
<reference evidence="3 4" key="1">
    <citation type="submission" date="2020-03" db="EMBL/GenBank/DDBJ databases">
        <title>Genomic Encyclopedia of Type Strains, Phase IV (KMG-IV): sequencing the most valuable type-strain genomes for metagenomic binning, comparative biology and taxonomic classification.</title>
        <authorList>
            <person name="Goeker M."/>
        </authorList>
    </citation>
    <scope>NUCLEOTIDE SEQUENCE [LARGE SCALE GENOMIC DNA]</scope>
    <source>
        <strain evidence="3 4">DSM 102865</strain>
    </source>
</reference>
<dbReference type="RefSeq" id="WP_167268357.1">
    <property type="nucleotide sequence ID" value="NZ_JAASQJ010000001.1"/>
</dbReference>
<evidence type="ECO:0000313" key="4">
    <source>
        <dbReference type="Proteomes" id="UP001179181"/>
    </source>
</evidence>
<name>A0ABX0UM97_9BACT</name>
<accession>A0ABX0UM97</accession>
<gene>
    <name evidence="3" type="ORF">FHS68_001362</name>
</gene>
<comment type="caution">
    <text evidence="3">The sequence shown here is derived from an EMBL/GenBank/DDBJ whole genome shotgun (WGS) entry which is preliminary data.</text>
</comment>
<evidence type="ECO:0000313" key="3">
    <source>
        <dbReference type="EMBL" id="NIJ52206.1"/>
    </source>
</evidence>
<keyword evidence="4" id="KW-1185">Reference proteome</keyword>
<organism evidence="3 4">
    <name type="scientific">Dyadobacter arcticus</name>
    <dbReference type="NCBI Taxonomy" id="1078754"/>
    <lineage>
        <taxon>Bacteria</taxon>
        <taxon>Pseudomonadati</taxon>
        <taxon>Bacteroidota</taxon>
        <taxon>Cytophagia</taxon>
        <taxon>Cytophagales</taxon>
        <taxon>Spirosomataceae</taxon>
        <taxon>Dyadobacter</taxon>
    </lineage>
</organism>